<dbReference type="InterPro" id="IPR036155">
    <property type="entry name" value="Crypto/Photolyase_N_sf"/>
</dbReference>
<gene>
    <name evidence="9" type="primary">cry1</name>
    <name evidence="9" type="ORF">OPDIPICF_04349</name>
</gene>
<dbReference type="NCBIfam" id="TIGR02765">
    <property type="entry name" value="crypto_DASH"/>
    <property type="match status" value="1"/>
</dbReference>
<dbReference type="InterPro" id="IPR005101">
    <property type="entry name" value="Cryptochr/Photolyase_FAD-bd"/>
</dbReference>
<dbReference type="Pfam" id="PF00875">
    <property type="entry name" value="DNA_photolyase"/>
    <property type="match status" value="1"/>
</dbReference>
<keyword evidence="4 6" id="KW-0274">FAD</keyword>
<evidence type="ECO:0000256" key="3">
    <source>
        <dbReference type="ARBA" id="ARBA00022630"/>
    </source>
</evidence>
<comment type="function">
    <text evidence="7">May have a photoreceptor function.</text>
</comment>
<evidence type="ECO:0000256" key="5">
    <source>
        <dbReference type="ARBA" id="ARBA00022991"/>
    </source>
</evidence>
<sequence>MNSEGRAVFCFTHDLRVADNAALCRALSQEDSLACVYCFDPRWLQPNRYQLSPLGQHRYQFLYACLSELDWHLRQYGHSLSVYMMSPIEMYWRLYCDSDVRRVYGSINAGVDEQRDWQWLRGLDGMTVTQVHTHTLFSAQQLPFSVEGVSDELVASHQASSLANLPKTFSAFRRRVDDAGIPIHAPLGEPEDWPLTNIASSWPLDARGVDSLPIPETEGEPLFHGGSAAGLAHIHHYFSGDWASCYKETRNALDEPLHSTRFSPWLAAGAVSPHRIWHLLKHYENTHGANESTEWIAVELLWREYFQWYAHKQGVRMFAPRGLTGRLPGSFYPERFQRWCHGNTPYPIVNACMHQLQTTGYLSNRGRQIVASCCIHELGLDWRYGAAWFEQQLVDYDVASNWGNWQYIAGVGANPRGAHHFDLQKQADLYDPRGIYTAAWNGHMGVDQLDAVDAADWPVMPER</sequence>
<comment type="cofactor">
    <cofactor evidence="7">
        <name>(6R)-5,10-methylene-5,6,7,8-tetrahydrofolate</name>
        <dbReference type="ChEBI" id="CHEBI:15636"/>
    </cofactor>
    <text evidence="7">Binds 1 5,10-methenyltetrahydrofolate (MTHF) per subunit.</text>
</comment>
<feature type="binding site" evidence="6">
    <location>
        <begin position="395"/>
        <end position="397"/>
    </location>
    <ligand>
        <name>FAD</name>
        <dbReference type="ChEBI" id="CHEBI:57692"/>
    </ligand>
</feature>
<dbReference type="SUPFAM" id="SSF48173">
    <property type="entry name" value="Cryptochrome/photolyase FAD-binding domain"/>
    <property type="match status" value="1"/>
</dbReference>
<evidence type="ECO:0000256" key="6">
    <source>
        <dbReference type="PIRSR" id="PIRSR602081-1"/>
    </source>
</evidence>
<comment type="similarity">
    <text evidence="1 7">Belongs to the DNA photolyase class-1 family.</text>
</comment>
<reference evidence="9 10" key="1">
    <citation type="submission" date="2019-11" db="EMBL/GenBank/DDBJ databases">
        <authorList>
            <person name="Holert J."/>
        </authorList>
    </citation>
    <scope>NUCLEOTIDE SEQUENCE [LARGE SCALE GENOMIC DNA]</scope>
    <source>
        <strain evidence="9">SB11_3</strain>
    </source>
</reference>
<feature type="domain" description="Photolyase/cryptochrome alpha/beta" evidence="8">
    <location>
        <begin position="5"/>
        <end position="136"/>
    </location>
</feature>
<dbReference type="AlphaFoldDB" id="A0A5S9PAH0"/>
<dbReference type="EMBL" id="CACSIO010000006">
    <property type="protein sequence ID" value="CAA0100764.1"/>
    <property type="molecule type" value="Genomic_DNA"/>
</dbReference>
<evidence type="ECO:0000313" key="9">
    <source>
        <dbReference type="EMBL" id="CAA0100764.1"/>
    </source>
</evidence>
<evidence type="ECO:0000256" key="4">
    <source>
        <dbReference type="ARBA" id="ARBA00022827"/>
    </source>
</evidence>
<protein>
    <recommendedName>
        <fullName evidence="2 7">Cryptochrome DASH</fullName>
    </recommendedName>
</protein>
<dbReference type="InterPro" id="IPR006050">
    <property type="entry name" value="DNA_photolyase_N"/>
</dbReference>
<dbReference type="GO" id="GO:0003677">
    <property type="term" value="F:DNA binding"/>
    <property type="evidence" value="ECO:0007669"/>
    <property type="project" value="TreeGrafter"/>
</dbReference>
<evidence type="ECO:0000256" key="1">
    <source>
        <dbReference type="ARBA" id="ARBA00005862"/>
    </source>
</evidence>
<dbReference type="InterPro" id="IPR036134">
    <property type="entry name" value="Crypto/Photolyase_FAD-like_sf"/>
</dbReference>
<dbReference type="PROSITE" id="PS51645">
    <property type="entry name" value="PHR_CRY_ALPHA_BETA"/>
    <property type="match status" value="1"/>
</dbReference>
<name>A0A5S9PAH0_9GAMM</name>
<dbReference type="GO" id="GO:0000719">
    <property type="term" value="P:photoreactive repair"/>
    <property type="evidence" value="ECO:0007669"/>
    <property type="project" value="TreeGrafter"/>
</dbReference>
<dbReference type="InterPro" id="IPR002081">
    <property type="entry name" value="Cryptochrome/DNA_photolyase_1"/>
</dbReference>
<keyword evidence="10" id="KW-1185">Reference proteome</keyword>
<keyword evidence="5 7" id="KW-0157">Chromophore</keyword>
<dbReference type="PANTHER" id="PTHR11455:SF22">
    <property type="entry name" value="CRYPTOCHROME DASH"/>
    <property type="match status" value="1"/>
</dbReference>
<dbReference type="Gene3D" id="1.25.40.80">
    <property type="match status" value="1"/>
</dbReference>
<feature type="binding site" evidence="6">
    <location>
        <begin position="259"/>
        <end position="263"/>
    </location>
    <ligand>
        <name>FAD</name>
        <dbReference type="ChEBI" id="CHEBI:57692"/>
    </ligand>
</feature>
<evidence type="ECO:0000256" key="7">
    <source>
        <dbReference type="RuleBase" id="RU367151"/>
    </source>
</evidence>
<dbReference type="Proteomes" id="UP000441399">
    <property type="component" value="Unassembled WGS sequence"/>
</dbReference>
<evidence type="ECO:0000313" key="10">
    <source>
        <dbReference type="Proteomes" id="UP000441399"/>
    </source>
</evidence>
<comment type="cofactor">
    <cofactor evidence="6 7">
        <name>FAD</name>
        <dbReference type="ChEBI" id="CHEBI:57692"/>
    </cofactor>
    <text evidence="6 7">Binds 1 FAD per subunit.</text>
</comment>
<organism evidence="9 10">
    <name type="scientific">BD1-7 clade bacterium</name>
    <dbReference type="NCBI Taxonomy" id="2029982"/>
    <lineage>
        <taxon>Bacteria</taxon>
        <taxon>Pseudomonadati</taxon>
        <taxon>Pseudomonadota</taxon>
        <taxon>Gammaproteobacteria</taxon>
        <taxon>Cellvibrionales</taxon>
        <taxon>Spongiibacteraceae</taxon>
        <taxon>BD1-7 clade</taxon>
    </lineage>
</organism>
<dbReference type="PANTHER" id="PTHR11455">
    <property type="entry name" value="CRYPTOCHROME"/>
    <property type="match status" value="1"/>
</dbReference>
<proteinExistence type="inferred from homology"/>
<dbReference type="InterPro" id="IPR014133">
    <property type="entry name" value="Cry_DASH"/>
</dbReference>
<evidence type="ECO:0000256" key="2">
    <source>
        <dbReference type="ARBA" id="ARBA00017881"/>
    </source>
</evidence>
<dbReference type="OrthoDB" id="9772484at2"/>
<dbReference type="GO" id="GO:0071949">
    <property type="term" value="F:FAD binding"/>
    <property type="evidence" value="ECO:0007669"/>
    <property type="project" value="TreeGrafter"/>
</dbReference>
<dbReference type="SUPFAM" id="SSF52425">
    <property type="entry name" value="Cryptochrome/photolyase, N-terminal domain"/>
    <property type="match status" value="1"/>
</dbReference>
<evidence type="ECO:0000259" key="8">
    <source>
        <dbReference type="PROSITE" id="PS51645"/>
    </source>
</evidence>
<dbReference type="PRINTS" id="PR00147">
    <property type="entry name" value="DNAPHOTLYASE"/>
</dbReference>
<dbReference type="Pfam" id="PF03441">
    <property type="entry name" value="FAD_binding_7"/>
    <property type="match status" value="1"/>
</dbReference>
<keyword evidence="3 6" id="KW-0285">Flavoprotein</keyword>
<dbReference type="GO" id="GO:0003913">
    <property type="term" value="F:DNA photolyase activity"/>
    <property type="evidence" value="ECO:0007669"/>
    <property type="project" value="InterPro"/>
</dbReference>
<accession>A0A5S9PAH0</accession>
<feature type="binding site" evidence="6">
    <location>
        <position position="246"/>
    </location>
    <ligand>
        <name>FAD</name>
        <dbReference type="ChEBI" id="CHEBI:57692"/>
    </ligand>
</feature>
<dbReference type="Gene3D" id="3.40.50.620">
    <property type="entry name" value="HUPs"/>
    <property type="match status" value="1"/>
</dbReference>
<dbReference type="InterPro" id="IPR014729">
    <property type="entry name" value="Rossmann-like_a/b/a_fold"/>
</dbReference>
<dbReference type="Gene3D" id="1.10.579.10">
    <property type="entry name" value="DNA Cyclobutane Dipyrimidine Photolyase, subunit A, domain 3"/>
    <property type="match status" value="1"/>
</dbReference>